<evidence type="ECO:0000313" key="1">
    <source>
        <dbReference type="EMBL" id="KAF4626467.1"/>
    </source>
</evidence>
<keyword evidence="2" id="KW-1185">Reference proteome</keyword>
<comment type="caution">
    <text evidence="1">The sequence shown here is derived from an EMBL/GenBank/DDBJ whole genome shotgun (WGS) entry which is preliminary data.</text>
</comment>
<protein>
    <submittedName>
        <fullName evidence="1">Uncharacterized protein</fullName>
    </submittedName>
</protein>
<gene>
    <name evidence="1" type="ORF">G7Y89_g11697</name>
</gene>
<organism evidence="1 2">
    <name type="scientific">Cudoniella acicularis</name>
    <dbReference type="NCBI Taxonomy" id="354080"/>
    <lineage>
        <taxon>Eukaryota</taxon>
        <taxon>Fungi</taxon>
        <taxon>Dikarya</taxon>
        <taxon>Ascomycota</taxon>
        <taxon>Pezizomycotina</taxon>
        <taxon>Leotiomycetes</taxon>
        <taxon>Helotiales</taxon>
        <taxon>Tricladiaceae</taxon>
        <taxon>Cudoniella</taxon>
    </lineage>
</organism>
<dbReference type="EMBL" id="JAAMPI010001147">
    <property type="protein sequence ID" value="KAF4626467.1"/>
    <property type="molecule type" value="Genomic_DNA"/>
</dbReference>
<dbReference type="AlphaFoldDB" id="A0A8H4RE25"/>
<name>A0A8H4RE25_9HELO</name>
<accession>A0A8H4RE25</accession>
<evidence type="ECO:0000313" key="2">
    <source>
        <dbReference type="Proteomes" id="UP000566819"/>
    </source>
</evidence>
<dbReference type="Proteomes" id="UP000566819">
    <property type="component" value="Unassembled WGS sequence"/>
</dbReference>
<sequence>MFALSGKRGVQVEIEIITTLVKDIVDVLWFCRHDTSKQLVWHFLPPNIIELVMRREEEKKLWKVAGERKRHLQTETIKDKFLKRIYPSVSQSNAWGELSVDIEERRQQAESWFYKDERICTLFPACAGTVDLARVTELDSAPQALKWAKFVLAELCSLAYAADEDAGLQNLQKTLVEKFKTIYQEAVTLEKATTIAEIPIRRNFGCRNPHLNKKITLQNTPHPTIAKELSGSGIQFEEEVEESSFGERAFDASAFLEAARDQIEPEEGDLEDKL</sequence>
<reference evidence="1 2" key="1">
    <citation type="submission" date="2020-03" db="EMBL/GenBank/DDBJ databases">
        <title>Draft Genome Sequence of Cudoniella acicularis.</title>
        <authorList>
            <person name="Buettner E."/>
            <person name="Kellner H."/>
        </authorList>
    </citation>
    <scope>NUCLEOTIDE SEQUENCE [LARGE SCALE GENOMIC DNA]</scope>
    <source>
        <strain evidence="1 2">DSM 108380</strain>
    </source>
</reference>
<proteinExistence type="predicted"/>